<dbReference type="InterPro" id="IPR009006">
    <property type="entry name" value="Ala_racemase/Decarboxylase_C"/>
</dbReference>
<feature type="active site" description="Proton acceptor; specific for D-alanine" evidence="4">
    <location>
        <position position="40"/>
    </location>
</feature>
<feature type="domain" description="Alanine racemase C-terminal" evidence="7">
    <location>
        <begin position="239"/>
        <end position="368"/>
    </location>
</feature>
<dbReference type="InterPro" id="IPR020622">
    <property type="entry name" value="Ala_racemase_pyridoxalP-BS"/>
</dbReference>
<reference evidence="9" key="1">
    <citation type="journal article" date="2017" name="Genome Announc.">
        <title>Draft Genome Sequence of Terrimicrobium sacchariphilum NM-5T, a Facultative Anaerobic Soil Bacterium of the Class Spartobacteria.</title>
        <authorList>
            <person name="Qiu Y.L."/>
            <person name="Tourlousse D.M."/>
            <person name="Matsuura N."/>
            <person name="Ohashi A."/>
            <person name="Sekiguchi Y."/>
        </authorList>
    </citation>
    <scope>NUCLEOTIDE SEQUENCE [LARGE SCALE GENOMIC DNA]</scope>
    <source>
        <strain evidence="9">NM-5</strain>
    </source>
</reference>
<evidence type="ECO:0000256" key="6">
    <source>
        <dbReference type="PIRSR" id="PIRSR600821-52"/>
    </source>
</evidence>
<dbReference type="STRING" id="690879.TSACC_23216"/>
<keyword evidence="3 4" id="KW-0413">Isomerase</keyword>
<dbReference type="EC" id="5.1.1.1" evidence="4"/>
<evidence type="ECO:0000256" key="4">
    <source>
        <dbReference type="HAMAP-Rule" id="MF_01201"/>
    </source>
</evidence>
<dbReference type="GO" id="GO:0005829">
    <property type="term" value="C:cytosol"/>
    <property type="evidence" value="ECO:0007669"/>
    <property type="project" value="TreeGrafter"/>
</dbReference>
<feature type="binding site" evidence="4 6">
    <location>
        <position position="309"/>
    </location>
    <ligand>
        <name>substrate</name>
    </ligand>
</feature>
<dbReference type="InterPro" id="IPR000821">
    <property type="entry name" value="Ala_racemase"/>
</dbReference>
<feature type="active site" description="Proton acceptor; specific for L-alanine" evidence="4">
    <location>
        <position position="260"/>
    </location>
</feature>
<evidence type="ECO:0000256" key="2">
    <source>
        <dbReference type="ARBA" id="ARBA00022898"/>
    </source>
</evidence>
<dbReference type="AlphaFoldDB" id="A0A146GC91"/>
<dbReference type="EMBL" id="BDCO01000002">
    <property type="protein sequence ID" value="GAT34782.1"/>
    <property type="molecule type" value="Genomic_DNA"/>
</dbReference>
<keyword evidence="2 4" id="KW-0663">Pyridoxal phosphate</keyword>
<keyword evidence="9" id="KW-1185">Reference proteome</keyword>
<dbReference type="Proteomes" id="UP000076023">
    <property type="component" value="Unassembled WGS sequence"/>
</dbReference>
<dbReference type="InParanoid" id="A0A146GC91"/>
<dbReference type="Gene3D" id="3.20.20.10">
    <property type="entry name" value="Alanine racemase"/>
    <property type="match status" value="1"/>
</dbReference>
<dbReference type="NCBIfam" id="TIGR00492">
    <property type="entry name" value="alr"/>
    <property type="match status" value="1"/>
</dbReference>
<feature type="modified residue" description="N6-(pyridoxal phosphate)lysine" evidence="4 5">
    <location>
        <position position="40"/>
    </location>
</feature>
<comment type="catalytic activity">
    <reaction evidence="4">
        <text>L-alanine = D-alanine</text>
        <dbReference type="Rhea" id="RHEA:20249"/>
        <dbReference type="ChEBI" id="CHEBI:57416"/>
        <dbReference type="ChEBI" id="CHEBI:57972"/>
        <dbReference type="EC" id="5.1.1.1"/>
    </reaction>
</comment>
<dbReference type="PANTHER" id="PTHR30511:SF0">
    <property type="entry name" value="ALANINE RACEMASE, CATABOLIC-RELATED"/>
    <property type="match status" value="1"/>
</dbReference>
<dbReference type="SMART" id="SM01005">
    <property type="entry name" value="Ala_racemase_C"/>
    <property type="match status" value="1"/>
</dbReference>
<evidence type="ECO:0000256" key="1">
    <source>
        <dbReference type="ARBA" id="ARBA00001933"/>
    </source>
</evidence>
<evidence type="ECO:0000256" key="5">
    <source>
        <dbReference type="PIRSR" id="PIRSR600821-50"/>
    </source>
</evidence>
<dbReference type="GO" id="GO:0030632">
    <property type="term" value="P:D-alanine biosynthetic process"/>
    <property type="evidence" value="ECO:0007669"/>
    <property type="project" value="UniProtKB-UniRule"/>
</dbReference>
<dbReference type="RefSeq" id="WP_169809685.1">
    <property type="nucleotide sequence ID" value="NZ_BDCO01000002.1"/>
</dbReference>
<dbReference type="CDD" id="cd00430">
    <property type="entry name" value="PLPDE_III_AR"/>
    <property type="match status" value="1"/>
</dbReference>
<sequence length="376" mass="40415">MSIPSNLRTWVQIDLAAFRHNLKAIRARIGSTAGIIAVVKADAYGHGITRVAPAIVDQIDLFAVANVHEADELAALGLGRDILLLGPCLPDERQAAVDAGYIVSVSSAEEASAVAGLAGTRSCALNLKVDTGMGRMGCWHEDAAEVVRQIVKLPNLGAFHISTHLPAPDEDADFTREELEGFGRLAAEIKAIAPRAKFHALNSAGIFEFAGFAPDYVRAGLVLYGSCYPDIYQPQIQPALSWKARLVLVRDVPAGRSVSYGRTFFTPHQMRIATVPVGYADGFPRQVSGHDAAVLVHGKRCLVLGRVTMDQILVDVTDVPDARVGDETVLIGRQGGEEILARELADKAGTISWHIFTGLKPRGSYFYYDSDTGSTV</sequence>
<dbReference type="Pfam" id="PF01168">
    <property type="entry name" value="Ala_racemase_N"/>
    <property type="match status" value="1"/>
</dbReference>
<dbReference type="InterPro" id="IPR029066">
    <property type="entry name" value="PLP-binding_barrel"/>
</dbReference>
<proteinExistence type="inferred from homology"/>
<dbReference type="SUPFAM" id="SSF50621">
    <property type="entry name" value="Alanine racemase C-terminal domain-like"/>
    <property type="match status" value="1"/>
</dbReference>
<dbReference type="Gene3D" id="2.40.37.10">
    <property type="entry name" value="Lyase, Ornithine Decarboxylase, Chain A, domain 1"/>
    <property type="match status" value="1"/>
</dbReference>
<name>A0A146GC91_TERSA</name>
<dbReference type="FunCoup" id="A0A146GC91">
    <property type="interactions" value="369"/>
</dbReference>
<dbReference type="UniPathway" id="UPA00042">
    <property type="reaction ID" value="UER00497"/>
</dbReference>
<evidence type="ECO:0000256" key="3">
    <source>
        <dbReference type="ARBA" id="ARBA00023235"/>
    </source>
</evidence>
<dbReference type="GO" id="GO:0008784">
    <property type="term" value="F:alanine racemase activity"/>
    <property type="evidence" value="ECO:0007669"/>
    <property type="project" value="UniProtKB-UniRule"/>
</dbReference>
<dbReference type="HAMAP" id="MF_01201">
    <property type="entry name" value="Ala_racemase"/>
    <property type="match status" value="1"/>
</dbReference>
<dbReference type="PANTHER" id="PTHR30511">
    <property type="entry name" value="ALANINE RACEMASE"/>
    <property type="match status" value="1"/>
</dbReference>
<organism evidence="8 9">
    <name type="scientific">Terrimicrobium sacchariphilum</name>
    <dbReference type="NCBI Taxonomy" id="690879"/>
    <lineage>
        <taxon>Bacteria</taxon>
        <taxon>Pseudomonadati</taxon>
        <taxon>Verrucomicrobiota</taxon>
        <taxon>Terrimicrobiia</taxon>
        <taxon>Terrimicrobiales</taxon>
        <taxon>Terrimicrobiaceae</taxon>
        <taxon>Terrimicrobium</taxon>
    </lineage>
</organism>
<comment type="pathway">
    <text evidence="4">Amino-acid biosynthesis; D-alanine biosynthesis; D-alanine from L-alanine: step 1/1.</text>
</comment>
<dbReference type="PRINTS" id="PR00992">
    <property type="entry name" value="ALARACEMASE"/>
</dbReference>
<dbReference type="PROSITE" id="PS00395">
    <property type="entry name" value="ALANINE_RACEMASE"/>
    <property type="match status" value="1"/>
</dbReference>
<evidence type="ECO:0000259" key="7">
    <source>
        <dbReference type="SMART" id="SM01005"/>
    </source>
</evidence>
<dbReference type="InterPro" id="IPR011079">
    <property type="entry name" value="Ala_racemase_C"/>
</dbReference>
<comment type="similarity">
    <text evidence="4">Belongs to the alanine racemase family.</text>
</comment>
<accession>A0A146GC91</accession>
<dbReference type="Pfam" id="PF00842">
    <property type="entry name" value="Ala_racemase_C"/>
    <property type="match status" value="1"/>
</dbReference>
<protein>
    <recommendedName>
        <fullName evidence="4">Alanine racemase</fullName>
        <ecNumber evidence="4">5.1.1.1</ecNumber>
    </recommendedName>
</protein>
<evidence type="ECO:0000313" key="8">
    <source>
        <dbReference type="EMBL" id="GAT34782.1"/>
    </source>
</evidence>
<comment type="cofactor">
    <cofactor evidence="1 4 5">
        <name>pyridoxal 5'-phosphate</name>
        <dbReference type="ChEBI" id="CHEBI:597326"/>
    </cofactor>
</comment>
<comment type="function">
    <text evidence="4">Catalyzes the interconversion of L-alanine and D-alanine. May also act on other amino acids.</text>
</comment>
<dbReference type="InterPro" id="IPR001608">
    <property type="entry name" value="Ala_racemase_N"/>
</dbReference>
<dbReference type="SUPFAM" id="SSF51419">
    <property type="entry name" value="PLP-binding barrel"/>
    <property type="match status" value="1"/>
</dbReference>
<comment type="caution">
    <text evidence="8">The sequence shown here is derived from an EMBL/GenBank/DDBJ whole genome shotgun (WGS) entry which is preliminary data.</text>
</comment>
<dbReference type="GO" id="GO:0030170">
    <property type="term" value="F:pyridoxal phosphate binding"/>
    <property type="evidence" value="ECO:0007669"/>
    <property type="project" value="UniProtKB-UniRule"/>
</dbReference>
<gene>
    <name evidence="8" type="ORF">TSACC_23216</name>
</gene>
<feature type="binding site" evidence="4 6">
    <location>
        <position position="135"/>
    </location>
    <ligand>
        <name>substrate</name>
    </ligand>
</feature>
<evidence type="ECO:0000313" key="9">
    <source>
        <dbReference type="Proteomes" id="UP000076023"/>
    </source>
</evidence>